<evidence type="ECO:0000313" key="4">
    <source>
        <dbReference type="Proteomes" id="UP000476055"/>
    </source>
</evidence>
<dbReference type="SUPFAM" id="SSF47413">
    <property type="entry name" value="lambda repressor-like DNA-binding domains"/>
    <property type="match status" value="1"/>
</dbReference>
<keyword evidence="4" id="KW-1185">Reference proteome</keyword>
<reference evidence="3 4" key="1">
    <citation type="submission" date="2019-08" db="EMBL/GenBank/DDBJ databases">
        <title>In-depth cultivation of the pig gut microbiome towards novel bacterial diversity and tailored functional studies.</title>
        <authorList>
            <person name="Wylensek D."/>
            <person name="Hitch T.C.A."/>
            <person name="Clavel T."/>
        </authorList>
    </citation>
    <scope>NUCLEOTIDE SEQUENCE [LARGE SCALE GENOMIC DNA]</scope>
    <source>
        <strain evidence="3 4">WCA3-601-WT-6H</strain>
    </source>
</reference>
<evidence type="ECO:0000313" key="3">
    <source>
        <dbReference type="EMBL" id="MST57921.1"/>
    </source>
</evidence>
<dbReference type="Pfam" id="PF13443">
    <property type="entry name" value="HTH_26"/>
    <property type="match status" value="1"/>
</dbReference>
<dbReference type="EMBL" id="VUMU01000006">
    <property type="protein sequence ID" value="MST57921.1"/>
    <property type="molecule type" value="Genomic_DNA"/>
</dbReference>
<dbReference type="InterPro" id="IPR010982">
    <property type="entry name" value="Lambda_DNA-bd_dom_sf"/>
</dbReference>
<organism evidence="3 4">
    <name type="scientific">Waltera intestinalis</name>
    <dbReference type="NCBI Taxonomy" id="2606635"/>
    <lineage>
        <taxon>Bacteria</taxon>
        <taxon>Bacillati</taxon>
        <taxon>Bacillota</taxon>
        <taxon>Clostridia</taxon>
        <taxon>Lachnospirales</taxon>
        <taxon>Lachnospiraceae</taxon>
        <taxon>Waltera</taxon>
    </lineage>
</organism>
<accession>A0A6L5YI00</accession>
<evidence type="ECO:0000259" key="2">
    <source>
        <dbReference type="PROSITE" id="PS50943"/>
    </source>
</evidence>
<feature type="domain" description="HTH cro/C1-type" evidence="2">
    <location>
        <begin position="10"/>
        <end position="64"/>
    </location>
</feature>
<name>A0A6L5YI00_9FIRM</name>
<comment type="caution">
    <text evidence="3">The sequence shown here is derived from an EMBL/GenBank/DDBJ whole genome shotgun (WGS) entry which is preliminary data.</text>
</comment>
<dbReference type="Gene3D" id="1.10.260.40">
    <property type="entry name" value="lambda repressor-like DNA-binding domains"/>
    <property type="match status" value="1"/>
</dbReference>
<dbReference type="SMART" id="SM00530">
    <property type="entry name" value="HTH_XRE"/>
    <property type="match status" value="1"/>
</dbReference>
<feature type="region of interest" description="Disordered" evidence="1">
    <location>
        <begin position="138"/>
        <end position="160"/>
    </location>
</feature>
<dbReference type="CDD" id="cd00093">
    <property type="entry name" value="HTH_XRE"/>
    <property type="match status" value="1"/>
</dbReference>
<dbReference type="AlphaFoldDB" id="A0A6L5YI00"/>
<proteinExistence type="predicted"/>
<dbReference type="GO" id="GO:0003677">
    <property type="term" value="F:DNA binding"/>
    <property type="evidence" value="ECO:0007669"/>
    <property type="project" value="InterPro"/>
</dbReference>
<dbReference type="PROSITE" id="PS50943">
    <property type="entry name" value="HTH_CROC1"/>
    <property type="match status" value="1"/>
</dbReference>
<dbReference type="InterPro" id="IPR001387">
    <property type="entry name" value="Cro/C1-type_HTH"/>
</dbReference>
<sequence>MGVNQFAEMLKYYLMLNDKTQKDLVNDLGYDKSTVSSWCSGNRVPKIDVIIDIAKYLHVNVGDLIEDNRGNEGHNINDDNLEQICEFYNILNPEGKAEALKRISELSQILQYSANHKAVAIPMAVPYDTLLAAARNDHADDPDEQAKMQDDMKLLKRPEK</sequence>
<gene>
    <name evidence="3" type="ORF">FYJ59_06625</name>
</gene>
<dbReference type="Proteomes" id="UP000476055">
    <property type="component" value="Unassembled WGS sequence"/>
</dbReference>
<dbReference type="RefSeq" id="WP_154496049.1">
    <property type="nucleotide sequence ID" value="NZ_VUMU01000006.1"/>
</dbReference>
<protein>
    <submittedName>
        <fullName evidence="3">Helix-turn-helix transcriptional regulator</fullName>
    </submittedName>
</protein>
<evidence type="ECO:0000256" key="1">
    <source>
        <dbReference type="SAM" id="MobiDB-lite"/>
    </source>
</evidence>